<reference evidence="6" key="1">
    <citation type="submission" date="2025-08" db="UniProtKB">
        <authorList>
            <consortium name="RefSeq"/>
        </authorList>
    </citation>
    <scope>IDENTIFICATION</scope>
    <source>
        <tissue evidence="6">Testes</tissue>
    </source>
</reference>
<accession>A0ABM0LV21</accession>
<feature type="region of interest" description="Disordered" evidence="3">
    <location>
        <begin position="485"/>
        <end position="520"/>
    </location>
</feature>
<evidence type="ECO:0000256" key="2">
    <source>
        <dbReference type="SAM" id="Coils"/>
    </source>
</evidence>
<dbReference type="InterPro" id="IPR039478">
    <property type="entry name" value="FAM184A/B_N"/>
</dbReference>
<feature type="compositionally biased region" description="Pro residues" evidence="3">
    <location>
        <begin position="1028"/>
        <end position="1038"/>
    </location>
</feature>
<feature type="domain" description="Protein FAM184A/B N-terminal" evidence="4">
    <location>
        <begin position="46"/>
        <end position="255"/>
    </location>
</feature>
<gene>
    <name evidence="6" type="primary">LOC102805402</name>
</gene>
<keyword evidence="1 2" id="KW-0175">Coiled coil</keyword>
<name>A0ABM0LV21_SACKO</name>
<dbReference type="RefSeq" id="XP_006811612.1">
    <property type="nucleotide sequence ID" value="XM_006811549.1"/>
</dbReference>
<evidence type="ECO:0000256" key="1">
    <source>
        <dbReference type="ARBA" id="ARBA00023054"/>
    </source>
</evidence>
<feature type="region of interest" description="Disordered" evidence="3">
    <location>
        <begin position="1008"/>
        <end position="1038"/>
    </location>
</feature>
<feature type="coiled-coil region" evidence="2">
    <location>
        <begin position="205"/>
        <end position="239"/>
    </location>
</feature>
<evidence type="ECO:0000313" key="6">
    <source>
        <dbReference type="RefSeq" id="XP_006811612.1"/>
    </source>
</evidence>
<organism evidence="5 6">
    <name type="scientific">Saccoglossus kowalevskii</name>
    <name type="common">Acorn worm</name>
    <dbReference type="NCBI Taxonomy" id="10224"/>
    <lineage>
        <taxon>Eukaryota</taxon>
        <taxon>Metazoa</taxon>
        <taxon>Hemichordata</taxon>
        <taxon>Enteropneusta</taxon>
        <taxon>Harrimaniidae</taxon>
        <taxon>Saccoglossus</taxon>
    </lineage>
</organism>
<dbReference type="Pfam" id="PF15665">
    <property type="entry name" value="FAM184"/>
    <property type="match status" value="1"/>
</dbReference>
<feature type="coiled-coil region" evidence="2">
    <location>
        <begin position="841"/>
        <end position="936"/>
    </location>
</feature>
<evidence type="ECO:0000259" key="4">
    <source>
        <dbReference type="Pfam" id="PF15665"/>
    </source>
</evidence>
<evidence type="ECO:0000256" key="3">
    <source>
        <dbReference type="SAM" id="MobiDB-lite"/>
    </source>
</evidence>
<feature type="coiled-coil region" evidence="2">
    <location>
        <begin position="285"/>
        <end position="326"/>
    </location>
</feature>
<dbReference type="GeneID" id="102805402"/>
<keyword evidence="5" id="KW-1185">Reference proteome</keyword>
<feature type="coiled-coil region" evidence="2">
    <location>
        <begin position="635"/>
        <end position="795"/>
    </location>
</feature>
<proteinExistence type="predicted"/>
<dbReference type="PANTHER" id="PTHR18870:SF9">
    <property type="entry name" value="PROTEIN TAG-278-RELATED"/>
    <property type="match status" value="1"/>
</dbReference>
<evidence type="ECO:0000313" key="5">
    <source>
        <dbReference type="Proteomes" id="UP000694865"/>
    </source>
</evidence>
<sequence>MAAKMSFNYYQHGKYGTLPQNGQANMDVTPDLHLKMSKKIAQLTKVIYALNTKNDEHEQVLQSMKEHHEEDMQQLMVEAKDKIAMYKSKINNDTDQKRRMETLEDSISEYERQRRQALGEFNDYKRRAEDREMHLKIEHSQKILNLSKELLQVKKDFEAKLNYFQEMQVKFNSDKNAALDDLKKAHAKEIDELLKAQHMHHTDLSTEKESIHKQYREQISELENKYEQLNQAKSQMCEDYEDKLKKAQAFYEKELAVLKEHDQKKIIEEYQERERIMKREFGQKEQHLTRKVEELANQLELSESDLERLKHQLSETEGYLESKESDSSALSQQLAYAKQESMVAMTRLKQVESELIASKEMCSQQAKDLLKKSSMLGTLEATKISNEATIQDQQSELFKIKDRLSWLENERKSLENKSQTLADQQGGQVRALEKALEKLSSEKDDMRENYEKQIASIKQVTKDNLEKLQTEHKFKLSELIKEHQEKMESIQRENKEQLESLKQESEKKLSEEKDRLTNEKEKIQEELDKVRSELTYKLKMAEDEISRLQKLVAESEDGLGSAGSHINSLKTANNELQAQLENTTAELRVKKNEAATLQADIMKLRKDHNNVMESVRKDTKFKLEQLSKELDSKWAETLRKECNKLRMELIEQHNEDKAAALQQLSLMKNQEMDAARQGWQVKVEDLLKEISMLKMNLTERNQEASDETQRLRREMDEEIRRIRKEMDDSIEEYTKRISAIEAANVAERNRLEDEKQVELQNLEEKMKKIHEDELMSQILNNNLAIERTKEEAETQKMLDIDSLKMEHQQYCEKIKSDFSKRHMGELDQLTRAHKTQMGAVKMELERALELKQRQETDYQDKIHDLQDDLRHRERHIDNVEAEIREIKVDIDQLNKEIEFKGQEILRIKSATNNQLRKQENELAKKHQKHLDNLAAEHLRETQSMLGEFNRAQELLKDKISALQIMDLKKKMSASAMGEKTAQRYVSAPSLNTMSGSMSKLEPLRASPMHDRLLNPNRPLQDVPFGFNPKPPPVRKFLQ</sequence>
<feature type="coiled-coil region" evidence="2">
    <location>
        <begin position="93"/>
        <end position="127"/>
    </location>
</feature>
<protein>
    <submittedName>
        <fullName evidence="6">Protein FAM184A-like</fullName>
    </submittedName>
</protein>
<dbReference type="PANTHER" id="PTHR18870">
    <property type="entry name" value="PROTEIN TAG-278-RELATED"/>
    <property type="match status" value="1"/>
</dbReference>
<dbReference type="Proteomes" id="UP000694865">
    <property type="component" value="Unplaced"/>
</dbReference>